<dbReference type="GO" id="GO:0042781">
    <property type="term" value="F:3'-tRNA processing endoribonuclease activity"/>
    <property type="evidence" value="ECO:0007669"/>
    <property type="project" value="TreeGrafter"/>
</dbReference>
<proteinExistence type="predicted"/>
<dbReference type="EMBL" id="FOJO01000018">
    <property type="protein sequence ID" value="SFA57778.1"/>
    <property type="molecule type" value="Genomic_DNA"/>
</dbReference>
<gene>
    <name evidence="4" type="ORF">SAMN04487972_11850</name>
</gene>
<evidence type="ECO:0000256" key="1">
    <source>
        <dbReference type="ARBA" id="ARBA00022801"/>
    </source>
</evidence>
<dbReference type="OrthoDB" id="9803916at2"/>
<dbReference type="PANTHER" id="PTHR46018">
    <property type="entry name" value="ZINC PHOSPHODIESTERASE ELAC PROTEIN 1"/>
    <property type="match status" value="1"/>
</dbReference>
<dbReference type="PANTHER" id="PTHR46018:SF2">
    <property type="entry name" value="ZINC PHOSPHODIESTERASE ELAC PROTEIN 1"/>
    <property type="match status" value="1"/>
</dbReference>
<protein>
    <submittedName>
        <fullName evidence="4">Ribonuclease Z</fullName>
    </submittedName>
</protein>
<keyword evidence="2" id="KW-0732">Signal</keyword>
<dbReference type="Proteomes" id="UP000182312">
    <property type="component" value="Unassembled WGS sequence"/>
</dbReference>
<dbReference type="SUPFAM" id="SSF56281">
    <property type="entry name" value="Metallo-hydrolase/oxidoreductase"/>
    <property type="match status" value="1"/>
</dbReference>
<dbReference type="Gene3D" id="3.60.15.10">
    <property type="entry name" value="Ribonuclease Z/Hydroxyacylglutathione hydrolase-like"/>
    <property type="match status" value="1"/>
</dbReference>
<evidence type="ECO:0000313" key="5">
    <source>
        <dbReference type="Proteomes" id="UP000182312"/>
    </source>
</evidence>
<feature type="chain" id="PRO_5010354352" evidence="2">
    <location>
        <begin position="26"/>
        <end position="324"/>
    </location>
</feature>
<evidence type="ECO:0000313" key="4">
    <source>
        <dbReference type="EMBL" id="SFA57778.1"/>
    </source>
</evidence>
<dbReference type="InterPro" id="IPR036866">
    <property type="entry name" value="RibonucZ/Hydroxyglut_hydro"/>
</dbReference>
<dbReference type="CDD" id="cd07719">
    <property type="entry name" value="arylsulfatase_AtsA-like_MBL-fold"/>
    <property type="match status" value="1"/>
</dbReference>
<dbReference type="InterPro" id="IPR001279">
    <property type="entry name" value="Metallo-B-lactamas"/>
</dbReference>
<keyword evidence="1" id="KW-0378">Hydrolase</keyword>
<evidence type="ECO:0000256" key="2">
    <source>
        <dbReference type="SAM" id="SignalP"/>
    </source>
</evidence>
<reference evidence="4 5" key="1">
    <citation type="submission" date="2016-10" db="EMBL/GenBank/DDBJ databases">
        <authorList>
            <person name="de Groot N.N."/>
        </authorList>
    </citation>
    <scope>NUCLEOTIDE SEQUENCE [LARGE SCALE GENOMIC DNA]</scope>
    <source>
        <strain evidence="4 5">CGMCC 1.6117</strain>
    </source>
</reference>
<dbReference type="RefSeq" id="WP_052081545.1">
    <property type="nucleotide sequence ID" value="NZ_FOJO01000018.1"/>
</dbReference>
<feature type="signal peptide" evidence="2">
    <location>
        <begin position="1"/>
        <end position="25"/>
    </location>
</feature>
<dbReference type="InterPro" id="IPR044094">
    <property type="entry name" value="AtsA-like_MBL-fold"/>
</dbReference>
<dbReference type="AlphaFoldDB" id="A0A1I0U1B6"/>
<dbReference type="Pfam" id="PF12706">
    <property type="entry name" value="Lactamase_B_2"/>
    <property type="match status" value="1"/>
</dbReference>
<dbReference type="SMART" id="SM00849">
    <property type="entry name" value="Lactamase_B"/>
    <property type="match status" value="1"/>
</dbReference>
<accession>A0A1I0U1B6</accession>
<evidence type="ECO:0000259" key="3">
    <source>
        <dbReference type="SMART" id="SM00849"/>
    </source>
</evidence>
<organism evidence="4 5">
    <name type="scientific">Paracoccus halophilus</name>
    <dbReference type="NCBI Taxonomy" id="376733"/>
    <lineage>
        <taxon>Bacteria</taxon>
        <taxon>Pseudomonadati</taxon>
        <taxon>Pseudomonadota</taxon>
        <taxon>Alphaproteobacteria</taxon>
        <taxon>Rhodobacterales</taxon>
        <taxon>Paracoccaceae</taxon>
        <taxon>Paracoccus</taxon>
    </lineage>
</organism>
<name>A0A1I0U1B6_9RHOB</name>
<sequence>MMTPTPLRRLAAAAAIALMPAAPLAAQETQPAVADDLVVTLLGTGTPTPRTRAFSSANLVQAGGLNLLFDAGRGASMRVAQAGLVTGQIDATFLTNFHSDHVNGLADMFLTSYITVPYVGGRKTPFQLYGPFGTQKLADGILMAHQWDIDTRIVDEKTPEEAVKIEVHEAEEGVVFDENGVKVTVFPVHHGENITNAVGYRIDYKGKSVLISGDTTFDRNVMKFGKDTDLLIHEVGMATEEMAQNPATPRVLAHHTSPEDVGRVFTEADPDFAVYSHMVLMGNPPIEELMARTRTTYDGPLVIGRDLMRFVVSDRGTSMLVLDE</sequence>
<feature type="domain" description="Metallo-beta-lactamase" evidence="3">
    <location>
        <begin position="54"/>
        <end position="255"/>
    </location>
</feature>